<proteinExistence type="predicted"/>
<sequence length="221" mass="26645">MKHNYDYNKFNIKYYEHFNLLTYYKIYKNFFLKPIYIKKVKNNQKKTYCKYNFNLLNISYAYSYHYLAKYIYRNVHQIVYMKDSFIKNNNNVNTIVLYYNKLFVKSKQKKEMKYDVIIGSGSSRHWVGVGSSKNSMYKKACEAASNQSKKYIYNLKLAPDDYKTFKYKNYKFSILDKSPNKVNFNIYNDITTLSGIKKLKLISYTKAKPKTILRAILHYFN</sequence>
<dbReference type="AlphaFoldDB" id="A0A9W5TFB2"/>
<gene>
    <name evidence="1" type="ORF">BaOVIS_035130</name>
</gene>
<reference evidence="1" key="1">
    <citation type="submission" date="2019-12" db="EMBL/GenBank/DDBJ databases">
        <title>Genome sequence of Babesia ovis.</title>
        <authorList>
            <person name="Yamagishi J."/>
            <person name="Sevinc F."/>
            <person name="Xuan X."/>
        </authorList>
    </citation>
    <scope>NUCLEOTIDE SEQUENCE</scope>
    <source>
        <strain evidence="1">Selcuk</strain>
    </source>
</reference>
<comment type="caution">
    <text evidence="1">The sequence shown here is derived from an EMBL/GenBank/DDBJ whole genome shotgun (WGS) entry which is preliminary data.</text>
</comment>
<keyword evidence="1" id="KW-0934">Plastid</keyword>
<keyword evidence="1" id="KW-0933">Apicoplast</keyword>
<evidence type="ECO:0000313" key="1">
    <source>
        <dbReference type="EMBL" id="GFE55959.1"/>
    </source>
</evidence>
<name>A0A9W5TFB2_BABOV</name>
<dbReference type="EMBL" id="BLIY01000027">
    <property type="protein sequence ID" value="GFE55959.1"/>
    <property type="molecule type" value="Genomic_DNA"/>
</dbReference>
<geneLocation type="apicoplast" evidence="1"/>
<organism evidence="1 2">
    <name type="scientific">Babesia ovis</name>
    <dbReference type="NCBI Taxonomy" id="5869"/>
    <lineage>
        <taxon>Eukaryota</taxon>
        <taxon>Sar</taxon>
        <taxon>Alveolata</taxon>
        <taxon>Apicomplexa</taxon>
        <taxon>Aconoidasida</taxon>
        <taxon>Piroplasmida</taxon>
        <taxon>Babesiidae</taxon>
        <taxon>Babesia</taxon>
    </lineage>
</organism>
<accession>A0A9W5TFB2</accession>
<evidence type="ECO:0000313" key="2">
    <source>
        <dbReference type="Proteomes" id="UP001057455"/>
    </source>
</evidence>
<dbReference type="OrthoDB" id="10453508at2759"/>
<dbReference type="Proteomes" id="UP001057455">
    <property type="component" value="Unassembled WGS sequence"/>
</dbReference>
<protein>
    <submittedName>
        <fullName evidence="1">ABC-type polar amino acid transport system, ATPase component</fullName>
    </submittedName>
</protein>
<keyword evidence="2" id="KW-1185">Reference proteome</keyword>